<evidence type="ECO:0000313" key="5">
    <source>
        <dbReference type="EMBL" id="KAF6216778.1"/>
    </source>
</evidence>
<keyword evidence="1" id="KW-0962">Peroxisome biogenesis</keyword>
<evidence type="ECO:0000256" key="1">
    <source>
        <dbReference type="ARBA" id="ARBA00022593"/>
    </source>
</evidence>
<evidence type="ECO:0000256" key="3">
    <source>
        <dbReference type="ARBA" id="ARBA00023140"/>
    </source>
</evidence>
<keyword evidence="3" id="KW-0576">Peroxisome</keyword>
<evidence type="ECO:0000256" key="4">
    <source>
        <dbReference type="ARBA" id="ARBA00046271"/>
    </source>
</evidence>
<accession>A0A8S9Y8P1</accession>
<dbReference type="PANTHER" id="PTHR12652">
    <property type="entry name" value="PEROXISOMAL BIOGENESIS FACTOR 11"/>
    <property type="match status" value="1"/>
</dbReference>
<gene>
    <name evidence="5" type="ORF">GE061_001128</name>
</gene>
<evidence type="ECO:0000256" key="2">
    <source>
        <dbReference type="ARBA" id="ARBA00023136"/>
    </source>
</evidence>
<name>A0A8S9Y8P1_APOLU</name>
<dbReference type="PANTHER" id="PTHR12652:SF50">
    <property type="entry name" value="PEROXIN 11"/>
    <property type="match status" value="1"/>
</dbReference>
<dbReference type="OrthoDB" id="411017at2759"/>
<dbReference type="Pfam" id="PF05648">
    <property type="entry name" value="PEX11"/>
    <property type="match status" value="1"/>
</dbReference>
<proteinExistence type="predicted"/>
<comment type="caution">
    <text evidence="5">The sequence shown here is derived from an EMBL/GenBank/DDBJ whole genome shotgun (WGS) entry which is preliminary data.</text>
</comment>
<keyword evidence="6" id="KW-1185">Reference proteome</keyword>
<dbReference type="AlphaFoldDB" id="A0A8S9Y8P1"/>
<comment type="subcellular location">
    <subcellularLocation>
        <location evidence="4">Peroxisome membrane</location>
    </subcellularLocation>
</comment>
<reference evidence="5" key="1">
    <citation type="journal article" date="2021" name="Mol. Ecol. Resour.">
        <title>Apolygus lucorum genome provides insights into omnivorousness and mesophyll feeding.</title>
        <authorList>
            <person name="Liu Y."/>
            <person name="Liu H."/>
            <person name="Wang H."/>
            <person name="Huang T."/>
            <person name="Liu B."/>
            <person name="Yang B."/>
            <person name="Yin L."/>
            <person name="Li B."/>
            <person name="Zhang Y."/>
            <person name="Zhang S."/>
            <person name="Jiang F."/>
            <person name="Zhang X."/>
            <person name="Ren Y."/>
            <person name="Wang B."/>
            <person name="Wang S."/>
            <person name="Lu Y."/>
            <person name="Wu K."/>
            <person name="Fan W."/>
            <person name="Wang G."/>
        </authorList>
    </citation>
    <scope>NUCLEOTIDE SEQUENCE</scope>
    <source>
        <strain evidence="5">12Hb</strain>
    </source>
</reference>
<sequence length="169" mass="20204">MDILIRINNQTTGRDKIARLIQYSSRALWYFIQQNRISGAKSIEKIKRLENVFSTFRKILRFGRFIESFYGASKSLDCPNQLLKFTVTLSKLAFGMYLFCDHVICLEKTGLMEIHYQKWYMMSSKYWLYALSSMILRDCYEIMRNVALIKKQPELSHLFWGFFHLFSPY</sequence>
<protein>
    <submittedName>
        <fullName evidence="5">Uncharacterized protein</fullName>
    </submittedName>
</protein>
<dbReference type="InterPro" id="IPR008733">
    <property type="entry name" value="PEX11"/>
</dbReference>
<dbReference type="EMBL" id="WIXP02000001">
    <property type="protein sequence ID" value="KAF6216778.1"/>
    <property type="molecule type" value="Genomic_DNA"/>
</dbReference>
<keyword evidence="2" id="KW-0472">Membrane</keyword>
<dbReference type="Proteomes" id="UP000466442">
    <property type="component" value="Linkage Group LG1"/>
</dbReference>
<dbReference type="GO" id="GO:0016559">
    <property type="term" value="P:peroxisome fission"/>
    <property type="evidence" value="ECO:0007669"/>
    <property type="project" value="InterPro"/>
</dbReference>
<dbReference type="GO" id="GO:0005778">
    <property type="term" value="C:peroxisomal membrane"/>
    <property type="evidence" value="ECO:0007669"/>
    <property type="project" value="UniProtKB-SubCell"/>
</dbReference>
<organism evidence="5 6">
    <name type="scientific">Apolygus lucorum</name>
    <name type="common">Small green plant bug</name>
    <name type="synonym">Lygocoris lucorum</name>
    <dbReference type="NCBI Taxonomy" id="248454"/>
    <lineage>
        <taxon>Eukaryota</taxon>
        <taxon>Metazoa</taxon>
        <taxon>Ecdysozoa</taxon>
        <taxon>Arthropoda</taxon>
        <taxon>Hexapoda</taxon>
        <taxon>Insecta</taxon>
        <taxon>Pterygota</taxon>
        <taxon>Neoptera</taxon>
        <taxon>Paraneoptera</taxon>
        <taxon>Hemiptera</taxon>
        <taxon>Heteroptera</taxon>
        <taxon>Panheteroptera</taxon>
        <taxon>Cimicomorpha</taxon>
        <taxon>Miridae</taxon>
        <taxon>Mirini</taxon>
        <taxon>Apolygus</taxon>
    </lineage>
</organism>
<evidence type="ECO:0000313" key="6">
    <source>
        <dbReference type="Proteomes" id="UP000466442"/>
    </source>
</evidence>